<sequence>MHQHRTFQEEGKTAIVQKNHAKVSNVSNSSSNGSPAYPQMLQFVSIGPGGSVTNPNMVRSHAIKGYHQRRKEAKKAYLNTLNQQRNVQLRPIGIAPRPTALGLTEKSKTSAGSSVASRESSSGWKEDEDVVATLRKQKEYESLEAAVEAEIIRQEDMQLCLLTTIDSQANNLVPYAWFEKDGPVLSINRTKWPFPSPFEVTGSDRTDQVMRSLTPRQSAWMPYTRSPDFTVVKGAVLDPVVLSWIGQSPECFKFRVETIKWIQEQVRDPKKAFSYATIGAIMTFTMWTAGSGDSNEMSTHMDAVQRIIDARGGFASFHRDGPMVAKLTLFDSMIAVLTGQAPRFPQVDYYLSFPPPPPTRTQITLIHDSPLSGDGDFNNIIIRDIEDAESIISLLKKMWLLTLDHRLMTLTEESTTSRPEIHFSVEPQHKYNTHLLTLPLLSSCDDPSHNHVLETLIHTSTIYLEALTSPATDFLSPINQTTFQSLTTAFAKSSHDNFWIRYPGIQLWVLLVGTAASRGRKEAPFWMFYLSRTGSFSNAQNWLTGNAAIRLFLDIQRRMRDGRVRM</sequence>
<feature type="compositionally biased region" description="Low complexity" evidence="1">
    <location>
        <begin position="110"/>
        <end position="123"/>
    </location>
</feature>
<gene>
    <name evidence="2" type="ORF">RSE6_06401</name>
</gene>
<keyword evidence="3" id="KW-1185">Reference proteome</keyword>
<proteinExistence type="predicted"/>
<evidence type="ECO:0000256" key="1">
    <source>
        <dbReference type="SAM" id="MobiDB-lite"/>
    </source>
</evidence>
<reference evidence="3" key="1">
    <citation type="submission" date="2016-03" db="EMBL/GenBank/DDBJ databases">
        <authorList>
            <person name="Guldener U."/>
        </authorList>
    </citation>
    <scope>NUCLEOTIDE SEQUENCE [LARGE SCALE GENOMIC DNA]</scope>
</reference>
<dbReference type="Proteomes" id="UP000177625">
    <property type="component" value="Unassembled WGS sequence"/>
</dbReference>
<dbReference type="EMBL" id="FJVC01000234">
    <property type="protein sequence ID" value="CZT46028.1"/>
    <property type="molecule type" value="Genomic_DNA"/>
</dbReference>
<dbReference type="PANTHER" id="PTHR37540">
    <property type="entry name" value="TRANSCRIPTION FACTOR (ACR-2), PUTATIVE-RELATED-RELATED"/>
    <property type="match status" value="1"/>
</dbReference>
<name>A0A1E1MAF2_RHYSE</name>
<feature type="region of interest" description="Disordered" evidence="1">
    <location>
        <begin position="99"/>
        <end position="125"/>
    </location>
</feature>
<evidence type="ECO:0000313" key="2">
    <source>
        <dbReference type="EMBL" id="CZT46028.1"/>
    </source>
</evidence>
<evidence type="ECO:0000313" key="3">
    <source>
        <dbReference type="Proteomes" id="UP000177625"/>
    </source>
</evidence>
<dbReference type="PANTHER" id="PTHR37540:SF5">
    <property type="entry name" value="TRANSCRIPTION FACTOR DOMAIN-CONTAINING PROTEIN"/>
    <property type="match status" value="1"/>
</dbReference>
<dbReference type="AlphaFoldDB" id="A0A1E1MAF2"/>
<protein>
    <submittedName>
        <fullName evidence="2">Uncharacterized protein</fullName>
    </submittedName>
</protein>
<accession>A0A1E1MAF2</accession>
<organism evidence="2 3">
    <name type="scientific">Rhynchosporium secalis</name>
    <name type="common">Barley scald fungus</name>
    <dbReference type="NCBI Taxonomy" id="38038"/>
    <lineage>
        <taxon>Eukaryota</taxon>
        <taxon>Fungi</taxon>
        <taxon>Dikarya</taxon>
        <taxon>Ascomycota</taxon>
        <taxon>Pezizomycotina</taxon>
        <taxon>Leotiomycetes</taxon>
        <taxon>Helotiales</taxon>
        <taxon>Ploettnerulaceae</taxon>
        <taxon>Rhynchosporium</taxon>
    </lineage>
</organism>